<organism evidence="4 5">
    <name type="scientific">Mycena albidolilacea</name>
    <dbReference type="NCBI Taxonomy" id="1033008"/>
    <lineage>
        <taxon>Eukaryota</taxon>
        <taxon>Fungi</taxon>
        <taxon>Dikarya</taxon>
        <taxon>Basidiomycota</taxon>
        <taxon>Agaricomycotina</taxon>
        <taxon>Agaricomycetes</taxon>
        <taxon>Agaricomycetidae</taxon>
        <taxon>Agaricales</taxon>
        <taxon>Marasmiineae</taxon>
        <taxon>Mycenaceae</taxon>
        <taxon>Mycena</taxon>
    </lineage>
</organism>
<dbReference type="AlphaFoldDB" id="A0AAD7EI75"/>
<dbReference type="EMBL" id="JARIHO010000041">
    <property type="protein sequence ID" value="KAJ7327588.1"/>
    <property type="molecule type" value="Genomic_DNA"/>
</dbReference>
<protein>
    <submittedName>
        <fullName evidence="4">Uncharacterized protein</fullName>
    </submittedName>
</protein>
<sequence length="236" mass="25102">MLSYIFFVGSLLVFTPLITFALDIHAPPQVVSPGIMQINVTGQAMATDPATGKLAYAYYTLYNTLDGQSADVDITDHKTSDNDTTTRSISLTIPLVANGDGWTLVANVGSDAVLQPVNIGTSNTFFIQSNSTAPHFNNGPTHGQASFAIAEPYRISPYAIGGGVFGILALLLGVLRLVLFCSARRRREPENGGAKLEAGQGRSDAPWTADHLTSLSSQDSLDQKVPLPPNPNPKSE</sequence>
<keyword evidence="5" id="KW-1185">Reference proteome</keyword>
<keyword evidence="2" id="KW-0812">Transmembrane</keyword>
<comment type="caution">
    <text evidence="4">The sequence shown here is derived from an EMBL/GenBank/DDBJ whole genome shotgun (WGS) entry which is preliminary data.</text>
</comment>
<keyword evidence="3" id="KW-0732">Signal</keyword>
<name>A0AAD7EI75_9AGAR</name>
<reference evidence="4" key="1">
    <citation type="submission" date="2023-03" db="EMBL/GenBank/DDBJ databases">
        <title>Massive genome expansion in bonnet fungi (Mycena s.s.) driven by repeated elements and novel gene families across ecological guilds.</title>
        <authorList>
            <consortium name="Lawrence Berkeley National Laboratory"/>
            <person name="Harder C.B."/>
            <person name="Miyauchi S."/>
            <person name="Viragh M."/>
            <person name="Kuo A."/>
            <person name="Thoen E."/>
            <person name="Andreopoulos B."/>
            <person name="Lu D."/>
            <person name="Skrede I."/>
            <person name="Drula E."/>
            <person name="Henrissat B."/>
            <person name="Morin E."/>
            <person name="Kohler A."/>
            <person name="Barry K."/>
            <person name="LaButti K."/>
            <person name="Morin E."/>
            <person name="Salamov A."/>
            <person name="Lipzen A."/>
            <person name="Mereny Z."/>
            <person name="Hegedus B."/>
            <person name="Baldrian P."/>
            <person name="Stursova M."/>
            <person name="Weitz H."/>
            <person name="Taylor A."/>
            <person name="Grigoriev I.V."/>
            <person name="Nagy L.G."/>
            <person name="Martin F."/>
            <person name="Kauserud H."/>
        </authorList>
    </citation>
    <scope>NUCLEOTIDE SEQUENCE</scope>
    <source>
        <strain evidence="4">CBHHK002</strain>
    </source>
</reference>
<evidence type="ECO:0000256" key="2">
    <source>
        <dbReference type="SAM" id="Phobius"/>
    </source>
</evidence>
<keyword evidence="2" id="KW-0472">Membrane</keyword>
<feature type="signal peptide" evidence="3">
    <location>
        <begin position="1"/>
        <end position="21"/>
    </location>
</feature>
<feature type="chain" id="PRO_5042111692" evidence="3">
    <location>
        <begin position="22"/>
        <end position="236"/>
    </location>
</feature>
<gene>
    <name evidence="4" type="ORF">DFH08DRAFT_940846</name>
</gene>
<evidence type="ECO:0000256" key="3">
    <source>
        <dbReference type="SAM" id="SignalP"/>
    </source>
</evidence>
<accession>A0AAD7EI75</accession>
<evidence type="ECO:0000313" key="5">
    <source>
        <dbReference type="Proteomes" id="UP001218218"/>
    </source>
</evidence>
<feature type="compositionally biased region" description="Pro residues" evidence="1">
    <location>
        <begin position="226"/>
        <end position="236"/>
    </location>
</feature>
<keyword evidence="2" id="KW-1133">Transmembrane helix</keyword>
<feature type="transmembrane region" description="Helical" evidence="2">
    <location>
        <begin position="158"/>
        <end position="179"/>
    </location>
</feature>
<evidence type="ECO:0000313" key="4">
    <source>
        <dbReference type="EMBL" id="KAJ7327588.1"/>
    </source>
</evidence>
<dbReference type="Proteomes" id="UP001218218">
    <property type="component" value="Unassembled WGS sequence"/>
</dbReference>
<proteinExistence type="predicted"/>
<feature type="region of interest" description="Disordered" evidence="1">
    <location>
        <begin position="189"/>
        <end position="236"/>
    </location>
</feature>
<evidence type="ECO:0000256" key="1">
    <source>
        <dbReference type="SAM" id="MobiDB-lite"/>
    </source>
</evidence>